<protein>
    <recommendedName>
        <fullName evidence="4">DUF4283 domain-containing protein</fullName>
    </recommendedName>
</protein>
<evidence type="ECO:0000313" key="2">
    <source>
        <dbReference type="EMBL" id="KAJ8428274.1"/>
    </source>
</evidence>
<dbReference type="SUPFAM" id="SSF56219">
    <property type="entry name" value="DNase I-like"/>
    <property type="match status" value="1"/>
</dbReference>
<dbReference type="EMBL" id="JAKOGI010001033">
    <property type="protein sequence ID" value="KAJ8428274.1"/>
    <property type="molecule type" value="Genomic_DNA"/>
</dbReference>
<evidence type="ECO:0000313" key="3">
    <source>
        <dbReference type="Proteomes" id="UP001153076"/>
    </source>
</evidence>
<dbReference type="PANTHER" id="PTHR31286:SF165">
    <property type="entry name" value="DUF4283 DOMAIN-CONTAINING PROTEIN"/>
    <property type="match status" value="1"/>
</dbReference>
<evidence type="ECO:0000256" key="1">
    <source>
        <dbReference type="SAM" id="MobiDB-lite"/>
    </source>
</evidence>
<gene>
    <name evidence="2" type="ORF">Cgig2_009973</name>
</gene>
<accession>A0A9Q1H006</accession>
<dbReference type="PANTHER" id="PTHR31286">
    <property type="entry name" value="GLYCINE-RICH CELL WALL STRUCTURAL PROTEIN 1.8-LIKE"/>
    <property type="match status" value="1"/>
</dbReference>
<reference evidence="2" key="1">
    <citation type="submission" date="2022-04" db="EMBL/GenBank/DDBJ databases">
        <title>Carnegiea gigantea Genome sequencing and assembly v2.</title>
        <authorList>
            <person name="Copetti D."/>
            <person name="Sanderson M.J."/>
            <person name="Burquez A."/>
            <person name="Wojciechowski M.F."/>
        </authorList>
    </citation>
    <scope>NUCLEOTIDE SEQUENCE</scope>
    <source>
        <strain evidence="2">SGP5-SGP5p</strain>
        <tissue evidence="2">Aerial part</tissue>
    </source>
</reference>
<dbReference type="Proteomes" id="UP001153076">
    <property type="component" value="Unassembled WGS sequence"/>
</dbReference>
<keyword evidence="3" id="KW-1185">Reference proteome</keyword>
<dbReference type="InterPro" id="IPR036691">
    <property type="entry name" value="Endo/exonu/phosph_ase_sf"/>
</dbReference>
<comment type="caution">
    <text evidence="2">The sequence shown here is derived from an EMBL/GenBank/DDBJ whole genome shotgun (WGS) entry which is preliminary data.</text>
</comment>
<organism evidence="2 3">
    <name type="scientific">Carnegiea gigantea</name>
    <dbReference type="NCBI Taxonomy" id="171969"/>
    <lineage>
        <taxon>Eukaryota</taxon>
        <taxon>Viridiplantae</taxon>
        <taxon>Streptophyta</taxon>
        <taxon>Embryophyta</taxon>
        <taxon>Tracheophyta</taxon>
        <taxon>Spermatophyta</taxon>
        <taxon>Magnoliopsida</taxon>
        <taxon>eudicotyledons</taxon>
        <taxon>Gunneridae</taxon>
        <taxon>Pentapetalae</taxon>
        <taxon>Caryophyllales</taxon>
        <taxon>Cactineae</taxon>
        <taxon>Cactaceae</taxon>
        <taxon>Cactoideae</taxon>
        <taxon>Echinocereeae</taxon>
        <taxon>Carnegiea</taxon>
    </lineage>
</organism>
<name>A0A9Q1H006_9CARY</name>
<proteinExistence type="predicted"/>
<feature type="region of interest" description="Disordered" evidence="1">
    <location>
        <begin position="1"/>
        <end position="24"/>
    </location>
</feature>
<dbReference type="AlphaFoldDB" id="A0A9Q1H006"/>
<dbReference type="Gene3D" id="3.60.10.10">
    <property type="entry name" value="Endonuclease/exonuclease/phosphatase"/>
    <property type="match status" value="1"/>
</dbReference>
<evidence type="ECO:0008006" key="4">
    <source>
        <dbReference type="Google" id="ProtNLM"/>
    </source>
</evidence>
<sequence length="454" mass="53244">MVSSTPRSNDQAPKSTKHDSNNNGLARNLLGSLIAIPIKTDKYTKDKEFLHYARMMIKVPMEGLFPDVIEFINDYGVLVKVKYEWKPIKCCHCMLYRHDLTECKNKNQAVRKEWRVVQRAPKANENPTIHVTKEQRDKDDGGFEAVTRTLARRSPIRGLNSPSKQENVKIFLDKYHIGLVGLVETKVKKENKQEGAKRLFSQWQWQTNTGTLTKGRISVAWRPKFYSMEVVITTEQMIHCRVKLLSKQTQFYVTFVYGYNRRVLRSELWGIIGDFNSILYLNERIGGDEVEDIDIRDFTSCLQKYGLHEMRSTRAFIHGQTGQSDQGLTEWSLMICGMRFVTMATLNTHNLDFVTCRQRMSPMRLLWRSNQMGKGCHMYHVMQTLKNLERPLQQLNKDKFRDIHNQQDIHREKLNQVQIQLHKEPQNMRLIQEEKETRAQYLKILKSSLSLMKQ</sequence>
<feature type="compositionally biased region" description="Polar residues" evidence="1">
    <location>
        <begin position="1"/>
        <end position="14"/>
    </location>
</feature>
<dbReference type="InterPro" id="IPR040256">
    <property type="entry name" value="At4g02000-like"/>
</dbReference>